<gene>
    <name evidence="3" type="ORF">SUBVAR_06814</name>
</gene>
<evidence type="ECO:0000313" key="3">
    <source>
        <dbReference type="EMBL" id="EFB74834.1"/>
    </source>
</evidence>
<dbReference type="InterPro" id="IPR049492">
    <property type="entry name" value="BD-FAE-like_dom"/>
</dbReference>
<feature type="domain" description="BD-FAE-like" evidence="2">
    <location>
        <begin position="60"/>
        <end position="259"/>
    </location>
</feature>
<keyword evidence="1 3" id="KW-0378">Hydrolase</keyword>
<sequence length="299" mass="33660">MEEPFYTYDEFPENLSAEAGMKVIYGKDEMGITCRPDVVYAVKDGMELHLRAMLPTVLNASRRYPTIFHIQGSAWLQQNLNSHMGDFSPLVKAGYAVILIEYRYAPAHRFPCQVEDGKTAVRYVMDHLDEFPVDPHNLFLSGDSSGGHTAMMMAATWNTMEFDAEKTPLPALNGGIDLYGSVNCLTMNDAPSAYDHMAAHSAASNYLGFCPPDDPAECQRRMPFFYIHEDTVLPPLLLMHGSKDRTVPFTQSLELYRHLKAMGKTAEFYKVKNADHGGNVFYCRATLEVILDFLNRHLA</sequence>
<dbReference type="SUPFAM" id="SSF53474">
    <property type="entry name" value="alpha/beta-Hydrolases"/>
    <property type="match status" value="1"/>
</dbReference>
<dbReference type="eggNOG" id="COG0657">
    <property type="taxonomic scope" value="Bacteria"/>
</dbReference>
<dbReference type="InterPro" id="IPR050300">
    <property type="entry name" value="GDXG_lipolytic_enzyme"/>
</dbReference>
<keyword evidence="4" id="KW-1185">Reference proteome</keyword>
<dbReference type="Gene3D" id="3.40.50.1820">
    <property type="entry name" value="alpha/beta hydrolase"/>
    <property type="match status" value="1"/>
</dbReference>
<accession>D1PQY7</accession>
<protein>
    <submittedName>
        <fullName evidence="3">Hydrolase, alpha/beta domain protein</fullName>
    </submittedName>
</protein>
<dbReference type="Pfam" id="PF20434">
    <property type="entry name" value="BD-FAE"/>
    <property type="match status" value="1"/>
</dbReference>
<name>D1PQY7_9FIRM</name>
<evidence type="ECO:0000259" key="2">
    <source>
        <dbReference type="Pfam" id="PF20434"/>
    </source>
</evidence>
<dbReference type="OrthoDB" id="24847at2"/>
<proteinExistence type="predicted"/>
<evidence type="ECO:0000313" key="4">
    <source>
        <dbReference type="Proteomes" id="UP000003438"/>
    </source>
</evidence>
<evidence type="ECO:0000256" key="1">
    <source>
        <dbReference type="ARBA" id="ARBA00022801"/>
    </source>
</evidence>
<dbReference type="Proteomes" id="UP000003438">
    <property type="component" value="Unassembled WGS sequence"/>
</dbReference>
<dbReference type="HOGENOM" id="CLU_012494_4_0_9"/>
<dbReference type="STRING" id="411471.SUBVAR_06814"/>
<dbReference type="GO" id="GO:0016787">
    <property type="term" value="F:hydrolase activity"/>
    <property type="evidence" value="ECO:0007669"/>
    <property type="project" value="UniProtKB-KW"/>
</dbReference>
<dbReference type="InterPro" id="IPR029058">
    <property type="entry name" value="AB_hydrolase_fold"/>
</dbReference>
<dbReference type="EMBL" id="ACBY02000054">
    <property type="protein sequence ID" value="EFB74834.1"/>
    <property type="molecule type" value="Genomic_DNA"/>
</dbReference>
<dbReference type="PANTHER" id="PTHR48081">
    <property type="entry name" value="AB HYDROLASE SUPERFAMILY PROTEIN C4A8.06C"/>
    <property type="match status" value="1"/>
</dbReference>
<dbReference type="AlphaFoldDB" id="D1PQY7"/>
<comment type="caution">
    <text evidence="3">The sequence shown here is derived from an EMBL/GenBank/DDBJ whole genome shotgun (WGS) entry which is preliminary data.</text>
</comment>
<dbReference type="RefSeq" id="WP_007048165.1">
    <property type="nucleotide sequence ID" value="NZ_GG704770.1"/>
</dbReference>
<organism evidence="3 4">
    <name type="scientific">Subdoligranulum variabile DSM 15176</name>
    <dbReference type="NCBI Taxonomy" id="411471"/>
    <lineage>
        <taxon>Bacteria</taxon>
        <taxon>Bacillati</taxon>
        <taxon>Bacillota</taxon>
        <taxon>Clostridia</taxon>
        <taxon>Eubacteriales</taxon>
        <taxon>Oscillospiraceae</taxon>
        <taxon>Subdoligranulum</taxon>
    </lineage>
</organism>
<reference evidence="3" key="1">
    <citation type="submission" date="2009-12" db="EMBL/GenBank/DDBJ databases">
        <authorList>
            <person name="Weinstock G."/>
            <person name="Sodergren E."/>
            <person name="Clifton S."/>
            <person name="Fulton L."/>
            <person name="Fulton B."/>
            <person name="Courtney L."/>
            <person name="Fronick C."/>
            <person name="Harrison M."/>
            <person name="Strong C."/>
            <person name="Farmer C."/>
            <person name="Delahaunty K."/>
            <person name="Markovic C."/>
            <person name="Hall O."/>
            <person name="Minx P."/>
            <person name="Tomlinson C."/>
            <person name="Mitreva M."/>
            <person name="Nelson J."/>
            <person name="Hou S."/>
            <person name="Wollam A."/>
            <person name="Pepin K.H."/>
            <person name="Johnson M."/>
            <person name="Bhonagiri V."/>
            <person name="Nash W.E."/>
            <person name="Warren W."/>
            <person name="Chinwalla A."/>
            <person name="Mardis E.R."/>
            <person name="Wilson R.K."/>
        </authorList>
    </citation>
    <scope>NUCLEOTIDE SEQUENCE [LARGE SCALE GENOMIC DNA]</scope>
    <source>
        <strain evidence="3">DSM 15176</strain>
    </source>
</reference>